<dbReference type="InterPro" id="IPR000727">
    <property type="entry name" value="T_SNARE_dom"/>
</dbReference>
<reference evidence="9 10" key="1">
    <citation type="submission" date="2018-04" db="EMBL/GenBank/DDBJ databases">
        <authorList>
            <person name="Huttner S."/>
            <person name="Dainat J."/>
        </authorList>
    </citation>
    <scope>NUCLEOTIDE SEQUENCE [LARGE SCALE GENOMIC DNA]</scope>
</reference>
<keyword evidence="5 7" id="KW-0472">Membrane</keyword>
<keyword evidence="3 7" id="KW-0812">Transmembrane</keyword>
<dbReference type="InterPro" id="IPR045242">
    <property type="entry name" value="Syntaxin"/>
</dbReference>
<feature type="region of interest" description="Disordered" evidence="6">
    <location>
        <begin position="1"/>
        <end position="59"/>
    </location>
</feature>
<feature type="region of interest" description="Disordered" evidence="6">
    <location>
        <begin position="348"/>
        <end position="384"/>
    </location>
</feature>
<dbReference type="GO" id="GO:0000149">
    <property type="term" value="F:SNARE binding"/>
    <property type="evidence" value="ECO:0007669"/>
    <property type="project" value="TreeGrafter"/>
</dbReference>
<dbReference type="GO" id="GO:0006906">
    <property type="term" value="P:vesicle fusion"/>
    <property type="evidence" value="ECO:0007669"/>
    <property type="project" value="TreeGrafter"/>
</dbReference>
<sequence length="410" mass="46162">MSYGGYNSYSDNGGGRGYNQNPFGDENAAGYGDSAHEMSSFGRQGFGAGPRPMASSPSTNEPAILRECREVQNGIQNVERMLRELPAVQKRFLADADTSNDSEAKRKLDLFRQDIMDQYRKLADRVRKIKSMPESRQPMYTRQVERVEGRLRDAIQEFQKLEAVFRKETEARLGRQLRIVRPEATDAEIRAAVEEGNTQVFQQAVLGNRSEQASRVLGAVQQRHREMLQIERSMMELLELLNDMQELLTKQEVTINEIDTHAEQAAGDMVKANEELEVAVATARKTRKKKWICLGICVLIVVIVVVVVVAYIMVNRAASGKKRSLFIKRNVVDELQMNTARAVQISADSVTASQHPRSADADLTAAPRHSRRRSNAARGVRMGRNTEVELSNTKRFIVDWHGIDPTDSDK</sequence>
<proteinExistence type="inferred from homology"/>
<feature type="transmembrane region" description="Helical" evidence="7">
    <location>
        <begin position="291"/>
        <end position="314"/>
    </location>
</feature>
<evidence type="ECO:0000256" key="7">
    <source>
        <dbReference type="SAM" id="Phobius"/>
    </source>
</evidence>
<evidence type="ECO:0000256" key="2">
    <source>
        <dbReference type="ARBA" id="ARBA00009063"/>
    </source>
</evidence>
<dbReference type="PROSITE" id="PS50192">
    <property type="entry name" value="T_SNARE"/>
    <property type="match status" value="1"/>
</dbReference>
<name>A0A446BTZ9_9PEZI</name>
<organism evidence="9 10">
    <name type="scientific">Thermothielavioides terrestris</name>
    <dbReference type="NCBI Taxonomy" id="2587410"/>
    <lineage>
        <taxon>Eukaryota</taxon>
        <taxon>Fungi</taxon>
        <taxon>Dikarya</taxon>
        <taxon>Ascomycota</taxon>
        <taxon>Pezizomycotina</taxon>
        <taxon>Sordariomycetes</taxon>
        <taxon>Sordariomycetidae</taxon>
        <taxon>Sordariales</taxon>
        <taxon>Chaetomiaceae</taxon>
        <taxon>Thermothielavioides</taxon>
    </lineage>
</organism>
<dbReference type="AlphaFoldDB" id="A0A446BTZ9"/>
<dbReference type="GO" id="GO:0006887">
    <property type="term" value="P:exocytosis"/>
    <property type="evidence" value="ECO:0007669"/>
    <property type="project" value="TreeGrafter"/>
</dbReference>
<dbReference type="PANTHER" id="PTHR19957:SF307">
    <property type="entry name" value="PROTEIN SSO1-RELATED"/>
    <property type="match status" value="1"/>
</dbReference>
<evidence type="ECO:0000256" key="6">
    <source>
        <dbReference type="SAM" id="MobiDB-lite"/>
    </source>
</evidence>
<dbReference type="GO" id="GO:0005886">
    <property type="term" value="C:plasma membrane"/>
    <property type="evidence" value="ECO:0007669"/>
    <property type="project" value="TreeGrafter"/>
</dbReference>
<evidence type="ECO:0000256" key="5">
    <source>
        <dbReference type="ARBA" id="ARBA00023136"/>
    </source>
</evidence>
<dbReference type="GO" id="GO:0048278">
    <property type="term" value="P:vesicle docking"/>
    <property type="evidence" value="ECO:0007669"/>
    <property type="project" value="TreeGrafter"/>
</dbReference>
<dbReference type="CDD" id="cd15849">
    <property type="entry name" value="SNARE_Sso1"/>
    <property type="match status" value="1"/>
</dbReference>
<dbReference type="Pfam" id="PF05739">
    <property type="entry name" value="SNARE"/>
    <property type="match status" value="1"/>
</dbReference>
<feature type="domain" description="T-SNARE coiled-coil homology" evidence="8">
    <location>
        <begin position="217"/>
        <end position="279"/>
    </location>
</feature>
<dbReference type="SUPFAM" id="SSF47661">
    <property type="entry name" value="t-snare proteins"/>
    <property type="match status" value="1"/>
</dbReference>
<evidence type="ECO:0000259" key="8">
    <source>
        <dbReference type="PROSITE" id="PS50192"/>
    </source>
</evidence>
<dbReference type="SMART" id="SM00397">
    <property type="entry name" value="t_SNARE"/>
    <property type="match status" value="1"/>
</dbReference>
<dbReference type="PANTHER" id="PTHR19957">
    <property type="entry name" value="SYNTAXIN"/>
    <property type="match status" value="1"/>
</dbReference>
<dbReference type="Gene3D" id="1.20.58.70">
    <property type="match status" value="1"/>
</dbReference>
<dbReference type="InterPro" id="IPR006011">
    <property type="entry name" value="Syntaxin_N"/>
</dbReference>
<accession>A0A446BTZ9</accession>
<dbReference type="EMBL" id="OUUZ01000015">
    <property type="protein sequence ID" value="SPQ25929.1"/>
    <property type="molecule type" value="Genomic_DNA"/>
</dbReference>
<protein>
    <submittedName>
        <fullName evidence="9">B1bee51f-cd59-4130-b329-0e8266a21269</fullName>
    </submittedName>
</protein>
<keyword evidence="4 7" id="KW-1133">Transmembrane helix</keyword>
<evidence type="ECO:0000313" key="9">
    <source>
        <dbReference type="EMBL" id="SPQ25929.1"/>
    </source>
</evidence>
<evidence type="ECO:0000313" key="10">
    <source>
        <dbReference type="Proteomes" id="UP000289323"/>
    </source>
</evidence>
<dbReference type="GO" id="GO:0006886">
    <property type="term" value="P:intracellular protein transport"/>
    <property type="evidence" value="ECO:0007669"/>
    <property type="project" value="TreeGrafter"/>
</dbReference>
<dbReference type="GO" id="GO:0012505">
    <property type="term" value="C:endomembrane system"/>
    <property type="evidence" value="ECO:0007669"/>
    <property type="project" value="TreeGrafter"/>
</dbReference>
<evidence type="ECO:0000256" key="3">
    <source>
        <dbReference type="ARBA" id="ARBA00022692"/>
    </source>
</evidence>
<evidence type="ECO:0000256" key="1">
    <source>
        <dbReference type="ARBA" id="ARBA00004211"/>
    </source>
</evidence>
<evidence type="ECO:0000256" key="4">
    <source>
        <dbReference type="ARBA" id="ARBA00022989"/>
    </source>
</evidence>
<comment type="similarity">
    <text evidence="2">Belongs to the syntaxin family.</text>
</comment>
<dbReference type="InterPro" id="IPR010989">
    <property type="entry name" value="SNARE"/>
</dbReference>
<dbReference type="Pfam" id="PF00804">
    <property type="entry name" value="Syntaxin"/>
    <property type="match status" value="1"/>
</dbReference>
<comment type="subcellular location">
    <subcellularLocation>
        <location evidence="1">Membrane</location>
        <topology evidence="1">Single-pass type IV membrane protein</topology>
    </subcellularLocation>
</comment>
<gene>
    <name evidence="9" type="ORF">TT172_LOCUS8348</name>
</gene>
<dbReference type="GO" id="GO:0005484">
    <property type="term" value="F:SNAP receptor activity"/>
    <property type="evidence" value="ECO:0007669"/>
    <property type="project" value="TreeGrafter"/>
</dbReference>
<feature type="compositionally biased region" description="Low complexity" evidence="6">
    <location>
        <begin position="1"/>
        <end position="11"/>
    </location>
</feature>
<dbReference type="GO" id="GO:0031201">
    <property type="term" value="C:SNARE complex"/>
    <property type="evidence" value="ECO:0007669"/>
    <property type="project" value="TreeGrafter"/>
</dbReference>
<dbReference type="Proteomes" id="UP000289323">
    <property type="component" value="Unassembled WGS sequence"/>
</dbReference>